<protein>
    <recommendedName>
        <fullName evidence="6">Large ribosomal subunit protein uL2c</fullName>
    </recommendedName>
</protein>
<keyword evidence="4 6" id="KW-0689">Ribosomal protein</keyword>
<sequence>MSIKPGCKFFSTNKIMKPLRNQTRFLQRSQGRNHRGVITSRHRGGGHKRLYRRIDLMRHKIGVIAQVKNIEYDPNRSARVVRLHYADGTKHYILYPNNLALGTKIIAHPTAPILIGNSLPLKNIPLGTQVHNVELIPGSGGQIARSAGSSAQILAKEQNRVTLRLPSGEVRWVSEYCWATVGKVSENPQINEHRRKAGQSRWRGQRPRVRGVAMNAADHPHGGGEGRAPIGRPCPVTPWGRSALGARTRRKKSSSAFILRKRK</sequence>
<evidence type="ECO:0000256" key="3">
    <source>
        <dbReference type="ARBA" id="ARBA00022640"/>
    </source>
</evidence>
<dbReference type="Pfam" id="PF03947">
    <property type="entry name" value="Ribosomal_L2_C"/>
    <property type="match status" value="1"/>
</dbReference>
<feature type="compositionally biased region" description="Basic residues" evidence="7">
    <location>
        <begin position="247"/>
        <end position="263"/>
    </location>
</feature>
<reference evidence="10" key="1">
    <citation type="submission" date="2018-07" db="EMBL/GenBank/DDBJ databases">
        <authorList>
            <person name="Cremen M.C."/>
            <person name="Leliaert F."/>
            <person name="West J."/>
            <person name="Lam D.W."/>
            <person name="Shimada S."/>
            <person name="Lopez-Bautista J.M."/>
            <person name="Verbruggen H."/>
        </authorList>
    </citation>
    <scope>NUCLEOTIDE SEQUENCE</scope>
</reference>
<dbReference type="InterPro" id="IPR014726">
    <property type="entry name" value="Ribosomal_uL2_dom3"/>
</dbReference>
<evidence type="ECO:0000256" key="6">
    <source>
        <dbReference type="HAMAP-Rule" id="MF_01320"/>
    </source>
</evidence>
<evidence type="ECO:0000259" key="9">
    <source>
        <dbReference type="SMART" id="SM01383"/>
    </source>
</evidence>
<dbReference type="Gene3D" id="4.10.950.10">
    <property type="entry name" value="Ribosomal protein L2, domain 3"/>
    <property type="match status" value="1"/>
</dbReference>
<dbReference type="SMART" id="SM01383">
    <property type="entry name" value="Ribosomal_L2"/>
    <property type="match status" value="1"/>
</dbReference>
<dbReference type="Gene3D" id="2.40.50.140">
    <property type="entry name" value="Nucleic acid-binding proteins"/>
    <property type="match status" value="1"/>
</dbReference>
<dbReference type="InterPro" id="IPR008991">
    <property type="entry name" value="Translation_prot_SH3-like_sf"/>
</dbReference>
<evidence type="ECO:0000259" key="8">
    <source>
        <dbReference type="SMART" id="SM01382"/>
    </source>
</evidence>
<comment type="subcellular location">
    <subcellularLocation>
        <location evidence="6">Plastid</location>
        <location evidence="6">Chloroplast</location>
    </subcellularLocation>
</comment>
<proteinExistence type="inferred from homology"/>
<dbReference type="GO" id="GO:0019843">
    <property type="term" value="F:rRNA binding"/>
    <property type="evidence" value="ECO:0007669"/>
    <property type="project" value="UniProtKB-UniRule"/>
</dbReference>
<dbReference type="GO" id="GO:0009507">
    <property type="term" value="C:chloroplast"/>
    <property type="evidence" value="ECO:0007669"/>
    <property type="project" value="UniProtKB-SubCell"/>
</dbReference>
<dbReference type="PIRSF" id="PIRSF002158">
    <property type="entry name" value="Ribosomal_L2"/>
    <property type="match status" value="1"/>
</dbReference>
<dbReference type="InterPro" id="IPR012340">
    <property type="entry name" value="NA-bd_OB-fold"/>
</dbReference>
<evidence type="ECO:0000256" key="1">
    <source>
        <dbReference type="ARBA" id="ARBA00005636"/>
    </source>
</evidence>
<feature type="domain" description="Large ribosomal subunit protein uL2 RNA-binding" evidence="9">
    <location>
        <begin position="31"/>
        <end position="107"/>
    </location>
</feature>
<dbReference type="SMART" id="SM01382">
    <property type="entry name" value="Ribosomal_L2_C"/>
    <property type="match status" value="1"/>
</dbReference>
<gene>
    <name evidence="6 10" type="primary">rpl2</name>
</gene>
<comment type="similarity">
    <text evidence="1 6">Belongs to the universal ribosomal protein uL2 family.</text>
</comment>
<dbReference type="GO" id="GO:0005762">
    <property type="term" value="C:mitochondrial large ribosomal subunit"/>
    <property type="evidence" value="ECO:0007669"/>
    <property type="project" value="TreeGrafter"/>
</dbReference>
<feature type="domain" description="Large ribosomal subunit protein uL2 C-terminal" evidence="8">
    <location>
        <begin position="113"/>
        <end position="242"/>
    </location>
</feature>
<dbReference type="FunFam" id="2.30.30.30:FF:000001">
    <property type="entry name" value="50S ribosomal protein L2"/>
    <property type="match status" value="1"/>
</dbReference>
<dbReference type="InterPro" id="IPR022671">
    <property type="entry name" value="Ribosomal_uL2_CS"/>
</dbReference>
<dbReference type="AlphaFoldDB" id="A0A3S5X2G8"/>
<evidence type="ECO:0000256" key="2">
    <source>
        <dbReference type="ARBA" id="ARBA00011838"/>
    </source>
</evidence>
<dbReference type="HAMAP" id="MF_01320_B">
    <property type="entry name" value="Ribosomal_uL2_B"/>
    <property type="match status" value="1"/>
</dbReference>
<dbReference type="Pfam" id="PF00181">
    <property type="entry name" value="Ribosomal_L2_N"/>
    <property type="match status" value="1"/>
</dbReference>
<comment type="subunit">
    <text evidence="2 6">Part of the 50S ribosomal subunit.</text>
</comment>
<evidence type="ECO:0000256" key="7">
    <source>
        <dbReference type="SAM" id="MobiDB-lite"/>
    </source>
</evidence>
<dbReference type="NCBIfam" id="TIGR01171">
    <property type="entry name" value="rplB_bact"/>
    <property type="match status" value="1"/>
</dbReference>
<dbReference type="PANTHER" id="PTHR13691:SF5">
    <property type="entry name" value="LARGE RIBOSOMAL SUBUNIT PROTEIN UL2M"/>
    <property type="match status" value="1"/>
</dbReference>
<dbReference type="InterPro" id="IPR022666">
    <property type="entry name" value="Ribosomal_uL2_RNA-bd_dom"/>
</dbReference>
<name>A0A3S5X2G8_9CHLO</name>
<keyword evidence="10" id="KW-0150">Chloroplast</keyword>
<dbReference type="GO" id="GO:0032543">
    <property type="term" value="P:mitochondrial translation"/>
    <property type="evidence" value="ECO:0007669"/>
    <property type="project" value="TreeGrafter"/>
</dbReference>
<dbReference type="SUPFAM" id="SSF50104">
    <property type="entry name" value="Translation proteins SH3-like domain"/>
    <property type="match status" value="1"/>
</dbReference>
<dbReference type="Gene3D" id="2.30.30.30">
    <property type="match status" value="1"/>
</dbReference>
<dbReference type="FunFam" id="4.10.950.10:FF:000001">
    <property type="entry name" value="50S ribosomal protein L2"/>
    <property type="match status" value="1"/>
</dbReference>
<dbReference type="InterPro" id="IPR002171">
    <property type="entry name" value="Ribosomal_uL2"/>
</dbReference>
<dbReference type="GO" id="GO:0003735">
    <property type="term" value="F:structural constituent of ribosome"/>
    <property type="evidence" value="ECO:0007669"/>
    <property type="project" value="InterPro"/>
</dbReference>
<dbReference type="InterPro" id="IPR022669">
    <property type="entry name" value="Ribosomal_uL2_C"/>
</dbReference>
<dbReference type="EMBL" id="MH591091">
    <property type="protein sequence ID" value="AYC64210.1"/>
    <property type="molecule type" value="Genomic_DNA"/>
</dbReference>
<reference evidence="10" key="2">
    <citation type="journal article" date="2019" name="Mol. Phylogenet. Evol.">
        <title>Reassessment of the classification of bryopsidales (chlorophyta) based on chloroplast phylogenomic analyses.</title>
        <authorList>
            <person name="Cremen M.C."/>
            <person name="Leliaert F."/>
            <person name="West J."/>
            <person name="Lam D.W."/>
            <person name="Shimada S."/>
            <person name="Lopez-Bautista J.M."/>
            <person name="Verbruggen H."/>
        </authorList>
    </citation>
    <scope>NUCLEOTIDE SEQUENCE</scope>
</reference>
<keyword evidence="5 6" id="KW-0687">Ribonucleoprotein</keyword>
<evidence type="ECO:0000313" key="10">
    <source>
        <dbReference type="EMBL" id="AYC64210.1"/>
    </source>
</evidence>
<geneLocation type="chloroplast" evidence="10"/>
<dbReference type="InterPro" id="IPR014722">
    <property type="entry name" value="Rib_uL2_dom2"/>
</dbReference>
<accession>A0A3S5X2G8</accession>
<dbReference type="GO" id="GO:0016740">
    <property type="term" value="F:transferase activity"/>
    <property type="evidence" value="ECO:0007669"/>
    <property type="project" value="InterPro"/>
</dbReference>
<evidence type="ECO:0000256" key="5">
    <source>
        <dbReference type="ARBA" id="ARBA00023274"/>
    </source>
</evidence>
<feature type="region of interest" description="Disordered" evidence="7">
    <location>
        <begin position="215"/>
        <end position="263"/>
    </location>
</feature>
<dbReference type="SUPFAM" id="SSF50249">
    <property type="entry name" value="Nucleic acid-binding proteins"/>
    <property type="match status" value="1"/>
</dbReference>
<dbReference type="InterPro" id="IPR005880">
    <property type="entry name" value="Ribosomal_uL2_bac/org-type"/>
</dbReference>
<organism evidence="10">
    <name type="scientific">Pseudobryopsis hainanensis</name>
    <dbReference type="NCBI Taxonomy" id="2320808"/>
    <lineage>
        <taxon>Eukaryota</taxon>
        <taxon>Viridiplantae</taxon>
        <taxon>Chlorophyta</taxon>
        <taxon>core chlorophytes</taxon>
        <taxon>Ulvophyceae</taxon>
        <taxon>TCBD clade</taxon>
        <taxon>Bryopsidales</taxon>
        <taxon>Bryopsidineae</taxon>
        <taxon>Pseudobryopsidaceae</taxon>
        <taxon>Pseudobryopsis</taxon>
    </lineage>
</organism>
<dbReference type="PANTHER" id="PTHR13691">
    <property type="entry name" value="RIBOSOMAL PROTEIN L2"/>
    <property type="match status" value="1"/>
</dbReference>
<dbReference type="PROSITE" id="PS00467">
    <property type="entry name" value="RIBOSOMAL_L2"/>
    <property type="match status" value="1"/>
</dbReference>
<evidence type="ECO:0000256" key="4">
    <source>
        <dbReference type="ARBA" id="ARBA00022980"/>
    </source>
</evidence>
<keyword evidence="3 10" id="KW-0934">Plastid</keyword>